<accession>A0A5N6ZN62</accession>
<sequence>MVGTLEAVGSGTAGEIPNLINHETASPMTMPRGDLDIAEASMPLYDYSNAKAEQIYRCSYPKCRNRRGFTLRAHLTRHMRIHEKPLQCLYPQCDFRAAEQKDLRRHAVVAHSMWARHRWKIEGPFYCGVCSTTFTRKDNLQRHYKKKHGYTTCTQSGK</sequence>
<dbReference type="GO" id="GO:0000978">
    <property type="term" value="F:RNA polymerase II cis-regulatory region sequence-specific DNA binding"/>
    <property type="evidence" value="ECO:0007669"/>
    <property type="project" value="TreeGrafter"/>
</dbReference>
<dbReference type="OrthoDB" id="654211at2759"/>
<dbReference type="PROSITE" id="PS00028">
    <property type="entry name" value="ZINC_FINGER_C2H2_1"/>
    <property type="match status" value="1"/>
</dbReference>
<evidence type="ECO:0000256" key="1">
    <source>
        <dbReference type="ARBA" id="ARBA00022723"/>
    </source>
</evidence>
<evidence type="ECO:0000256" key="2">
    <source>
        <dbReference type="ARBA" id="ARBA00022771"/>
    </source>
</evidence>
<organism evidence="6 7">
    <name type="scientific">Aspergillus caelatus</name>
    <dbReference type="NCBI Taxonomy" id="61420"/>
    <lineage>
        <taxon>Eukaryota</taxon>
        <taxon>Fungi</taxon>
        <taxon>Dikarya</taxon>
        <taxon>Ascomycota</taxon>
        <taxon>Pezizomycotina</taxon>
        <taxon>Eurotiomycetes</taxon>
        <taxon>Eurotiomycetidae</taxon>
        <taxon>Eurotiales</taxon>
        <taxon>Aspergillaceae</taxon>
        <taxon>Aspergillus</taxon>
        <taxon>Aspergillus subgen. Circumdati</taxon>
    </lineage>
</organism>
<evidence type="ECO:0000256" key="3">
    <source>
        <dbReference type="ARBA" id="ARBA00022833"/>
    </source>
</evidence>
<feature type="domain" description="C2H2-type" evidence="5">
    <location>
        <begin position="125"/>
        <end position="148"/>
    </location>
</feature>
<dbReference type="InterPro" id="IPR036236">
    <property type="entry name" value="Znf_C2H2_sf"/>
</dbReference>
<dbReference type="AlphaFoldDB" id="A0A5N6ZN62"/>
<evidence type="ECO:0000256" key="4">
    <source>
        <dbReference type="PROSITE-ProRule" id="PRU00042"/>
    </source>
</evidence>
<evidence type="ECO:0000313" key="6">
    <source>
        <dbReference type="EMBL" id="KAE8359062.1"/>
    </source>
</evidence>
<keyword evidence="3" id="KW-0862">Zinc</keyword>
<keyword evidence="1" id="KW-0479">Metal-binding</keyword>
<dbReference type="GO" id="GO:0000981">
    <property type="term" value="F:DNA-binding transcription factor activity, RNA polymerase II-specific"/>
    <property type="evidence" value="ECO:0007669"/>
    <property type="project" value="TreeGrafter"/>
</dbReference>
<proteinExistence type="predicted"/>
<dbReference type="InterPro" id="IPR013087">
    <property type="entry name" value="Znf_C2H2_type"/>
</dbReference>
<keyword evidence="7" id="KW-1185">Reference proteome</keyword>
<dbReference type="GeneID" id="43653274"/>
<evidence type="ECO:0000259" key="5">
    <source>
        <dbReference type="PROSITE" id="PS50157"/>
    </source>
</evidence>
<evidence type="ECO:0000313" key="7">
    <source>
        <dbReference type="Proteomes" id="UP000326268"/>
    </source>
</evidence>
<protein>
    <recommendedName>
        <fullName evidence="5">C2H2-type domain-containing protein</fullName>
    </recommendedName>
</protein>
<dbReference type="SMART" id="SM00355">
    <property type="entry name" value="ZnF_C2H2"/>
    <property type="match status" value="3"/>
</dbReference>
<dbReference type="EMBL" id="ML737849">
    <property type="protein sequence ID" value="KAE8359062.1"/>
    <property type="molecule type" value="Genomic_DNA"/>
</dbReference>
<dbReference type="GO" id="GO:0008270">
    <property type="term" value="F:zinc ion binding"/>
    <property type="evidence" value="ECO:0007669"/>
    <property type="project" value="UniProtKB-KW"/>
</dbReference>
<dbReference type="PANTHER" id="PTHR23235">
    <property type="entry name" value="KRUEPPEL-LIKE TRANSCRIPTION FACTOR"/>
    <property type="match status" value="1"/>
</dbReference>
<dbReference type="SUPFAM" id="SSF57667">
    <property type="entry name" value="beta-beta-alpha zinc fingers"/>
    <property type="match status" value="2"/>
</dbReference>
<dbReference type="PROSITE" id="PS50157">
    <property type="entry name" value="ZINC_FINGER_C2H2_2"/>
    <property type="match status" value="1"/>
</dbReference>
<dbReference type="RefSeq" id="XP_031922143.1">
    <property type="nucleotide sequence ID" value="XM_032068828.1"/>
</dbReference>
<dbReference type="Pfam" id="PF00096">
    <property type="entry name" value="zf-C2H2"/>
    <property type="match status" value="1"/>
</dbReference>
<keyword evidence="2 4" id="KW-0863">Zinc-finger</keyword>
<dbReference type="Gene3D" id="3.30.160.60">
    <property type="entry name" value="Classic Zinc Finger"/>
    <property type="match status" value="2"/>
</dbReference>
<dbReference type="Proteomes" id="UP000326268">
    <property type="component" value="Unassembled WGS sequence"/>
</dbReference>
<reference evidence="6 7" key="1">
    <citation type="submission" date="2019-04" db="EMBL/GenBank/DDBJ databases">
        <title>Friends and foes A comparative genomics studyof 23 Aspergillus species from section Flavi.</title>
        <authorList>
            <consortium name="DOE Joint Genome Institute"/>
            <person name="Kjaerbolling I."/>
            <person name="Vesth T."/>
            <person name="Frisvad J.C."/>
            <person name="Nybo J.L."/>
            <person name="Theobald S."/>
            <person name="Kildgaard S."/>
            <person name="Isbrandt T."/>
            <person name="Kuo A."/>
            <person name="Sato A."/>
            <person name="Lyhne E.K."/>
            <person name="Kogle M.E."/>
            <person name="Wiebenga A."/>
            <person name="Kun R.S."/>
            <person name="Lubbers R.J."/>
            <person name="Makela M.R."/>
            <person name="Barry K."/>
            <person name="Chovatia M."/>
            <person name="Clum A."/>
            <person name="Daum C."/>
            <person name="Haridas S."/>
            <person name="He G."/>
            <person name="LaButti K."/>
            <person name="Lipzen A."/>
            <person name="Mondo S."/>
            <person name="Riley R."/>
            <person name="Salamov A."/>
            <person name="Simmons B.A."/>
            <person name="Magnuson J.K."/>
            <person name="Henrissat B."/>
            <person name="Mortensen U.H."/>
            <person name="Larsen T.O."/>
            <person name="Devries R.P."/>
            <person name="Grigoriev I.V."/>
            <person name="Machida M."/>
            <person name="Baker S.E."/>
            <person name="Andersen M.R."/>
        </authorList>
    </citation>
    <scope>NUCLEOTIDE SEQUENCE [LARGE SCALE GENOMIC DNA]</scope>
    <source>
        <strain evidence="6 7">CBS 763.97</strain>
    </source>
</reference>
<gene>
    <name evidence="6" type="ORF">BDV27DRAFT_136729</name>
</gene>
<dbReference type="PANTHER" id="PTHR23235:SF120">
    <property type="entry name" value="KRUPPEL-LIKE FACTOR 15"/>
    <property type="match status" value="1"/>
</dbReference>
<name>A0A5N6ZN62_9EURO</name>